<evidence type="ECO:0000256" key="4">
    <source>
        <dbReference type="PROSITE-ProRule" id="PRU01161"/>
    </source>
</evidence>
<evidence type="ECO:0000313" key="7">
    <source>
        <dbReference type="EMBL" id="TCK29109.1"/>
    </source>
</evidence>
<dbReference type="Pfam" id="PF01734">
    <property type="entry name" value="Patatin"/>
    <property type="match status" value="1"/>
</dbReference>
<dbReference type="RefSeq" id="WP_245516171.1">
    <property type="nucleotide sequence ID" value="NZ_SMFY01000002.1"/>
</dbReference>
<gene>
    <name evidence="7" type="ORF">EV667_3129</name>
</gene>
<dbReference type="AlphaFoldDB" id="A0A4R1I8I6"/>
<accession>A0A4R1I8I6</accession>
<dbReference type="PANTHER" id="PTHR14226">
    <property type="entry name" value="NEUROPATHY TARGET ESTERASE/SWISS CHEESE D.MELANOGASTER"/>
    <property type="match status" value="1"/>
</dbReference>
<evidence type="ECO:0000256" key="1">
    <source>
        <dbReference type="ARBA" id="ARBA00022801"/>
    </source>
</evidence>
<name>A0A4R1I8I6_ANCAQ</name>
<evidence type="ECO:0000256" key="2">
    <source>
        <dbReference type="ARBA" id="ARBA00022963"/>
    </source>
</evidence>
<feature type="short sequence motif" description="GXGXXG" evidence="4">
    <location>
        <begin position="62"/>
        <end position="67"/>
    </location>
</feature>
<feature type="compositionally biased region" description="Low complexity" evidence="5">
    <location>
        <begin position="31"/>
        <end position="44"/>
    </location>
</feature>
<proteinExistence type="predicted"/>
<feature type="short sequence motif" description="DGA/G" evidence="4">
    <location>
        <begin position="243"/>
        <end position="245"/>
    </location>
</feature>
<evidence type="ECO:0000259" key="6">
    <source>
        <dbReference type="PROSITE" id="PS51635"/>
    </source>
</evidence>
<evidence type="ECO:0000256" key="5">
    <source>
        <dbReference type="SAM" id="MobiDB-lite"/>
    </source>
</evidence>
<evidence type="ECO:0000313" key="8">
    <source>
        <dbReference type="Proteomes" id="UP000295030"/>
    </source>
</evidence>
<dbReference type="Gene3D" id="3.40.1090.10">
    <property type="entry name" value="Cytosolic phospholipase A2 catalytic domain"/>
    <property type="match status" value="2"/>
</dbReference>
<dbReference type="InterPro" id="IPR002641">
    <property type="entry name" value="PNPLA_dom"/>
</dbReference>
<evidence type="ECO:0000256" key="3">
    <source>
        <dbReference type="ARBA" id="ARBA00023098"/>
    </source>
</evidence>
<dbReference type="InterPro" id="IPR050301">
    <property type="entry name" value="NTE"/>
</dbReference>
<dbReference type="GO" id="GO:0016042">
    <property type="term" value="P:lipid catabolic process"/>
    <property type="evidence" value="ECO:0007669"/>
    <property type="project" value="UniProtKB-UniRule"/>
</dbReference>
<keyword evidence="3 4" id="KW-0443">Lipid metabolism</keyword>
<dbReference type="GO" id="GO:0016787">
    <property type="term" value="F:hydrolase activity"/>
    <property type="evidence" value="ECO:0007669"/>
    <property type="project" value="UniProtKB-UniRule"/>
</dbReference>
<dbReference type="InterPro" id="IPR016035">
    <property type="entry name" value="Acyl_Trfase/lysoPLipase"/>
</dbReference>
<feature type="active site" description="Nucleophile" evidence="4">
    <location>
        <position position="92"/>
    </location>
</feature>
<dbReference type="Proteomes" id="UP000295030">
    <property type="component" value="Unassembled WGS sequence"/>
</dbReference>
<organism evidence="7 8">
    <name type="scientific">Ancylobacter aquaticus</name>
    <dbReference type="NCBI Taxonomy" id="100"/>
    <lineage>
        <taxon>Bacteria</taxon>
        <taxon>Pseudomonadati</taxon>
        <taxon>Pseudomonadota</taxon>
        <taxon>Alphaproteobacteria</taxon>
        <taxon>Hyphomicrobiales</taxon>
        <taxon>Xanthobacteraceae</taxon>
        <taxon>Ancylobacter</taxon>
    </lineage>
</organism>
<dbReference type="PANTHER" id="PTHR14226:SF78">
    <property type="entry name" value="SLR0060 PROTEIN"/>
    <property type="match status" value="1"/>
</dbReference>
<comment type="caution">
    <text evidence="7">The sequence shown here is derived from an EMBL/GenBank/DDBJ whole genome shotgun (WGS) entry which is preliminary data.</text>
</comment>
<dbReference type="EMBL" id="SMFY01000002">
    <property type="protein sequence ID" value="TCK29109.1"/>
    <property type="molecule type" value="Genomic_DNA"/>
</dbReference>
<sequence>MPSKVLPPAPPPEVSAARTPRRGVRKSADSGPAAASEDTSAAPAAPAPTPSGPIRVDLALQGGGSHGAFTWGVLDRLLEEDWLAIEGISGTSAGAMNAAVLADGFAAGGREGARAALDAYWRHVSDAARFSPFQRGPLDVLLGRWSLDHSPLFVTMDLMSRLYSPYDLNPGGSNPLRAILEKAIDFERLRSSPVKLFITATNVRTGRGRVFRNAEITPEVLLASACLPTLFQAVDIDGESYWDGGYSGNPTMTPLVRELESDDTILIPINPVERPGTPRTASEILNRLNEVSFNAVLLKELRMIALLRQVADPGNCEGAQWARMRIHLVRNEVMDKLGYSSKLNAEWEFLSMLRDEGRKAADAFLEADGGNIGKRCSVNLDVLLEGV</sequence>
<reference evidence="7 8" key="1">
    <citation type="submission" date="2019-03" db="EMBL/GenBank/DDBJ databases">
        <title>Genomic Encyclopedia of Type Strains, Phase IV (KMG-IV): sequencing the most valuable type-strain genomes for metagenomic binning, comparative biology and taxonomic classification.</title>
        <authorList>
            <person name="Goeker M."/>
        </authorList>
    </citation>
    <scope>NUCLEOTIDE SEQUENCE [LARGE SCALE GENOMIC DNA]</scope>
    <source>
        <strain evidence="7 8">DSM 101</strain>
    </source>
</reference>
<feature type="active site" description="Proton acceptor" evidence="4">
    <location>
        <position position="243"/>
    </location>
</feature>
<feature type="domain" description="PNPLA" evidence="6">
    <location>
        <begin position="58"/>
        <end position="256"/>
    </location>
</feature>
<feature type="compositionally biased region" description="Pro residues" evidence="5">
    <location>
        <begin position="1"/>
        <end position="13"/>
    </location>
</feature>
<feature type="short sequence motif" description="GXSXG" evidence="4">
    <location>
        <begin position="90"/>
        <end position="94"/>
    </location>
</feature>
<dbReference type="SUPFAM" id="SSF52151">
    <property type="entry name" value="FabD/lysophospholipase-like"/>
    <property type="match status" value="1"/>
</dbReference>
<keyword evidence="2 4" id="KW-0442">Lipid degradation</keyword>
<dbReference type="PROSITE" id="PS51635">
    <property type="entry name" value="PNPLA"/>
    <property type="match status" value="1"/>
</dbReference>
<protein>
    <submittedName>
        <fullName evidence="7">NTE family protein</fullName>
    </submittedName>
</protein>
<keyword evidence="1 4" id="KW-0378">Hydrolase</keyword>
<keyword evidence="8" id="KW-1185">Reference proteome</keyword>
<feature type="region of interest" description="Disordered" evidence="5">
    <location>
        <begin position="1"/>
        <end position="53"/>
    </location>
</feature>